<evidence type="ECO:0000256" key="1">
    <source>
        <dbReference type="ARBA" id="ARBA00037947"/>
    </source>
</evidence>
<organism evidence="4">
    <name type="scientific">Thelazia callipaeda</name>
    <name type="common">Oriental eyeworm</name>
    <name type="synonym">Parasitic nematode</name>
    <dbReference type="NCBI Taxonomy" id="103827"/>
    <lineage>
        <taxon>Eukaryota</taxon>
        <taxon>Metazoa</taxon>
        <taxon>Ecdysozoa</taxon>
        <taxon>Nematoda</taxon>
        <taxon>Chromadorea</taxon>
        <taxon>Rhabditida</taxon>
        <taxon>Spirurina</taxon>
        <taxon>Spiruromorpha</taxon>
        <taxon>Thelazioidea</taxon>
        <taxon>Thelaziidae</taxon>
        <taxon>Thelazia</taxon>
    </lineage>
</organism>
<dbReference type="WBParaSite" id="TCLT_0000173301-mRNA-1">
    <property type="protein sequence ID" value="TCLT_0000173301-mRNA-1"/>
    <property type="gene ID" value="TCLT_0000173301"/>
</dbReference>
<name>A0A0N5CNH5_THECL</name>
<accession>A0A0N5CNH5</accession>
<evidence type="ECO:0000313" key="3">
    <source>
        <dbReference type="Proteomes" id="UP000276776"/>
    </source>
</evidence>
<dbReference type="InterPro" id="IPR019517">
    <property type="entry name" value="Integrin-bd_ICAP-1"/>
</dbReference>
<reference evidence="4" key="1">
    <citation type="submission" date="2016-04" db="UniProtKB">
        <authorList>
            <consortium name="WormBaseParasite"/>
        </authorList>
    </citation>
    <scope>IDENTIFICATION</scope>
</reference>
<protein>
    <submittedName>
        <fullName evidence="4">Membrane-associated protein Hem</fullName>
    </submittedName>
</protein>
<evidence type="ECO:0000313" key="2">
    <source>
        <dbReference type="EMBL" id="VDM97329.1"/>
    </source>
</evidence>
<dbReference type="PANTHER" id="PTHR12093">
    <property type="entry name" value="NCK-ASSOCIATED PROTEIN 1"/>
    <property type="match status" value="1"/>
</dbReference>
<dbReference type="GO" id="GO:0031209">
    <property type="term" value="C:SCAR complex"/>
    <property type="evidence" value="ECO:0007669"/>
    <property type="project" value="TreeGrafter"/>
</dbReference>
<dbReference type="GO" id="GO:0016477">
    <property type="term" value="P:cell migration"/>
    <property type="evidence" value="ECO:0007669"/>
    <property type="project" value="TreeGrafter"/>
</dbReference>
<dbReference type="GO" id="GO:0030031">
    <property type="term" value="P:cell projection assembly"/>
    <property type="evidence" value="ECO:0007669"/>
    <property type="project" value="TreeGrafter"/>
</dbReference>
<dbReference type="Pfam" id="PF09735">
    <property type="entry name" value="Nckap1"/>
    <property type="match status" value="2"/>
</dbReference>
<dbReference type="InterPro" id="IPR019137">
    <property type="entry name" value="Nck-associated_protein-1"/>
</dbReference>
<dbReference type="PANTHER" id="PTHR12093:SF10">
    <property type="entry name" value="MEMBRANE-ASSOCIATED PROTEIN HEM"/>
    <property type="match status" value="1"/>
</dbReference>
<proteinExistence type="inferred from homology"/>
<dbReference type="GO" id="GO:0048812">
    <property type="term" value="P:neuron projection morphogenesis"/>
    <property type="evidence" value="ECO:0007669"/>
    <property type="project" value="TreeGrafter"/>
</dbReference>
<dbReference type="SUPFAM" id="SSF50729">
    <property type="entry name" value="PH domain-like"/>
    <property type="match status" value="1"/>
</dbReference>
<dbReference type="Pfam" id="PF10480">
    <property type="entry name" value="ICAP-1_inte_bdg"/>
    <property type="match status" value="1"/>
</dbReference>
<dbReference type="GO" id="GO:0030866">
    <property type="term" value="P:cortical actin cytoskeleton organization"/>
    <property type="evidence" value="ECO:0007669"/>
    <property type="project" value="TreeGrafter"/>
</dbReference>
<dbReference type="OMA" id="LIWHVAS"/>
<reference evidence="2 3" key="2">
    <citation type="submission" date="2018-11" db="EMBL/GenBank/DDBJ databases">
        <authorList>
            <consortium name="Pathogen Informatics"/>
        </authorList>
    </citation>
    <scope>NUCLEOTIDE SEQUENCE [LARGE SCALE GENOMIC DNA]</scope>
</reference>
<dbReference type="Gene3D" id="6.20.360.10">
    <property type="match status" value="1"/>
</dbReference>
<dbReference type="STRING" id="103827.A0A0N5CNH5"/>
<dbReference type="CDD" id="cd00934">
    <property type="entry name" value="PTB"/>
    <property type="match status" value="1"/>
</dbReference>
<evidence type="ECO:0000313" key="4">
    <source>
        <dbReference type="WBParaSite" id="TCLT_0000173301-mRNA-1"/>
    </source>
</evidence>
<dbReference type="OrthoDB" id="548214at2759"/>
<dbReference type="EMBL" id="UYYF01000254">
    <property type="protein sequence ID" value="VDM97329.1"/>
    <property type="molecule type" value="Genomic_DNA"/>
</dbReference>
<dbReference type="Proteomes" id="UP000276776">
    <property type="component" value="Unassembled WGS sequence"/>
</dbReference>
<comment type="similarity">
    <text evidence="1">Belongs to the HEM-1/HEM-2 family.</text>
</comment>
<sequence length="1345" mass="153411">MACKMDVMQMKVAEKLIILNDRAVGMLTRLYNIKKGCGDSKSKPHFLSEKSLESCIKHIVRKFPVVDARSNNALFYHVSLMKQEILKSLSLYYCTFADLLDLKDHIMQLLTTMDAAQFKMDITTGYELTAGYMNLVINLISLMVLLSRIEDRRAVLGLFNAAYELSNGQSEPTFPRLGQMIIDYDNAWKRLAEDLGPLNRLIHDSLSSLGTVYVRRNITADAWRNAQMLSLVASPQQILYAAQTDTIACEYLSLDVMDRWIIMGVLACHNILLNDPVIANLWQRALQTGLAIRLFRDEILIVHQTVQSIFENIKGYGKRLQEVKDHYSVALQTSLAVHRDRRRFLRGTLRELCLLIKDQVGLLGPKILFVWMALSFSRDEVLWLLRHISIWPLSGGKKTKHVDEIVDKQLPELLYYMLELRSMVQQHEGVIKRYYSQYVSGYDAPVLTDIVQSIEHLGEKESVLLSDFCSDLSHIKHNSVDLRSLRLDWFRFQAYVSMCCSTYSLASDRRLAVTMNTTIFHLKMIDLIDEMLRETSDLSIYCFYVQQLETQLHQCLQLPSQSRYTLSFAHICSHFRSALHDLCPEEKAYIIDRSLKLCNVVLDELAKEIASIVSRLCEHEMRLSEQLSPSNCARLIEEHDKQKCQTASKSTNMTRTLVMPGEESFRCSRDVLTLADKLQTALHELCSAVTSSREVVVSDHVFAPREYLIQYLESQLTVSIQALISSSEFPMRPCQLLASINAHMAILQHLDTIATLDVTRLFNSVLLQQTQSQDCHGHDTLTSIYTKWYLEVLLRRVSTGQILFSSHCAALIANSDYQQTFNPDQYTDNRGNISYSRLLIRDIACNLEYYIALGFQWFLVFTELRALSQLLGPYGVKIMSEKLIWHIASQITELNKIVNEHRDALVLARSCFDKPEKIKELLLQLSGETRDRKQVLISGPMESVLQRVIIIGEILSFRSLLHAALHDVLERRLPFLLSIVRDLHDTADEHNLLILSELCMAVGIETDVDVALVYAIRAQTKQTEPDEHYTLSCLLLVFIAFSLPRLALTQSSQFSATLQVSKNNLQCIALAVSAVANALFYLHGRNDIVERMKEFLALASNSLLRFVEDNHEIDVLKSRQYVYVILDQLIRSTPYLSFDLLESCFPYNLIRSSYQYCYRLEELKWPGISSEYFAADDVMVDLVHGITAISTFSNIIMKPYGDSMQLFYYLGVLDDSAGYGFGFSGGNSTEQRSSEEQLIDIIEYAQHRGILSSDLSKSRRVSLDVTKHGLKLTDISDGTVLDRIALFNIVQCVSYENGFGQFCVGFLVQKPLNKKMKCHVFQTNVFSGADDACKHMERVFNAAVK</sequence>
<keyword evidence="3" id="KW-1185">Reference proteome</keyword>
<gene>
    <name evidence="2" type="ORF">TCLT_LOCUS1734</name>
</gene>